<dbReference type="GO" id="GO:0005829">
    <property type="term" value="C:cytosol"/>
    <property type="evidence" value="ECO:0007669"/>
    <property type="project" value="TreeGrafter"/>
</dbReference>
<dbReference type="Pfam" id="PF00926">
    <property type="entry name" value="DHBP_synthase"/>
    <property type="match status" value="1"/>
</dbReference>
<name>A0A7S0D436_9EUKA</name>
<dbReference type="NCBIfam" id="TIGR00506">
    <property type="entry name" value="ribB"/>
    <property type="match status" value="1"/>
</dbReference>
<organism evidence="9">
    <name type="scientific">Amorphochlora amoebiformis</name>
    <dbReference type="NCBI Taxonomy" id="1561963"/>
    <lineage>
        <taxon>Eukaryota</taxon>
        <taxon>Sar</taxon>
        <taxon>Rhizaria</taxon>
        <taxon>Cercozoa</taxon>
        <taxon>Chlorarachniophyceae</taxon>
        <taxon>Amorphochlora</taxon>
    </lineage>
</organism>
<evidence type="ECO:0000256" key="2">
    <source>
        <dbReference type="ARBA" id="ARBA00004904"/>
    </source>
</evidence>
<keyword evidence="4 8" id="KW-0479">Metal-binding</keyword>
<evidence type="ECO:0000256" key="8">
    <source>
        <dbReference type="RuleBase" id="RU003843"/>
    </source>
</evidence>
<dbReference type="EMBL" id="HBEM01009856">
    <property type="protein sequence ID" value="CAD8442746.1"/>
    <property type="molecule type" value="Transcribed_RNA"/>
</dbReference>
<comment type="cofactor">
    <cofactor evidence="8">
        <name>Mg(2+)</name>
        <dbReference type="ChEBI" id="CHEBI:18420"/>
    </cofactor>
    <cofactor evidence="8">
        <name>Mn(2+)</name>
        <dbReference type="ChEBI" id="CHEBI:29035"/>
    </cofactor>
    <text evidence="8">Binds 2 divalent metal cations per subunit. Magnesium or manganese.</text>
</comment>
<dbReference type="PANTHER" id="PTHR21327:SF18">
    <property type="entry name" value="3,4-DIHYDROXY-2-BUTANONE 4-PHOSPHATE SYNTHASE"/>
    <property type="match status" value="1"/>
</dbReference>
<accession>A0A7S0D436</accession>
<dbReference type="UniPathway" id="UPA00275">
    <property type="reaction ID" value="UER00399"/>
</dbReference>
<reference evidence="9" key="1">
    <citation type="submission" date="2021-01" db="EMBL/GenBank/DDBJ databases">
        <authorList>
            <person name="Corre E."/>
            <person name="Pelletier E."/>
            <person name="Niang G."/>
            <person name="Scheremetjew M."/>
            <person name="Finn R."/>
            <person name="Kale V."/>
            <person name="Holt S."/>
            <person name="Cochrane G."/>
            <person name="Meng A."/>
            <person name="Brown T."/>
            <person name="Cohen L."/>
        </authorList>
    </citation>
    <scope>NUCLEOTIDE SEQUENCE</scope>
    <source>
        <strain evidence="9">CCMP2058</strain>
    </source>
</reference>
<evidence type="ECO:0000256" key="7">
    <source>
        <dbReference type="ARBA" id="ARBA00023239"/>
    </source>
</evidence>
<comment type="function">
    <text evidence="8">Catalyzes the conversion of D-ribulose 5-phosphate to formate and 3,4-dihydroxy-2-butanone 4-phosphate.</text>
</comment>
<dbReference type="Gene3D" id="3.90.870.10">
    <property type="entry name" value="DHBP synthase"/>
    <property type="match status" value="1"/>
</dbReference>
<keyword evidence="7 8" id="KW-0456">Lyase</keyword>
<dbReference type="SUPFAM" id="SSF55821">
    <property type="entry name" value="YrdC/RibB"/>
    <property type="match status" value="1"/>
</dbReference>
<dbReference type="FunFam" id="3.90.870.10:FF:000001">
    <property type="entry name" value="Riboflavin biosynthesis protein RibBA"/>
    <property type="match status" value="1"/>
</dbReference>
<keyword evidence="3 8" id="KW-0686">Riboflavin biosynthesis</keyword>
<sequence>MEEGKRLQLLDAAVHGDVNDLPKHVNSPGDIVTGLRAAMQAGCSASISCLLQLGFHYMQKGKTSKQLISIMAEAVGRTGSSARVSGQFAEEGKVENAKIDPIANIEGAIEDIKQGKFVVVQDSASRENEGDLIIAAEHLTSDKMAFMINYTSGIICVAITAERCEELKLPQMVPKNTESHQTAFTYSIDFKHGTSTGISASDRTKTLKALCDSKVKPDDFARPGHIFPLRAKKGGVLERPGHTETGIDLTTLAGLYPAGVLSEIVNRDGSMARTPELKKFSRRFGIRMVTIDDLIQYRKTKEQF</sequence>
<dbReference type="GO" id="GO:0009231">
    <property type="term" value="P:riboflavin biosynthetic process"/>
    <property type="evidence" value="ECO:0007669"/>
    <property type="project" value="UniProtKB-UniPathway"/>
</dbReference>
<comment type="cofactor">
    <cofactor evidence="1">
        <name>Mn(2+)</name>
        <dbReference type="ChEBI" id="CHEBI:29035"/>
    </cofactor>
</comment>
<comment type="similarity">
    <text evidence="8">Belongs to the DHBP synthase family.</text>
</comment>
<evidence type="ECO:0000256" key="6">
    <source>
        <dbReference type="ARBA" id="ARBA00023211"/>
    </source>
</evidence>
<dbReference type="InterPro" id="IPR000422">
    <property type="entry name" value="DHBP_synthase_RibB"/>
</dbReference>
<evidence type="ECO:0000313" key="9">
    <source>
        <dbReference type="EMBL" id="CAD8442746.1"/>
    </source>
</evidence>
<protein>
    <recommendedName>
        <fullName evidence="8">3,4-dihydroxy-2-butanone 4-phosphate synthase</fullName>
        <shortName evidence="8">DHBP synthase</shortName>
        <ecNumber evidence="8">4.1.99.12</ecNumber>
    </recommendedName>
</protein>
<evidence type="ECO:0000256" key="4">
    <source>
        <dbReference type="ARBA" id="ARBA00022723"/>
    </source>
</evidence>
<evidence type="ECO:0000256" key="5">
    <source>
        <dbReference type="ARBA" id="ARBA00022842"/>
    </source>
</evidence>
<dbReference type="AlphaFoldDB" id="A0A7S0D436"/>
<comment type="pathway">
    <text evidence="2 8">Cofactor biosynthesis; riboflavin biosynthesis; 2-hydroxy-3-oxobutyl phosphate from D-ribulose 5-phosphate: step 1/1.</text>
</comment>
<comment type="subunit">
    <text evidence="8">Homodimer.</text>
</comment>
<proteinExistence type="inferred from homology"/>
<gene>
    <name evidence="9" type="ORF">LAMO00422_LOCUS6907</name>
</gene>
<keyword evidence="5 8" id="KW-0460">Magnesium</keyword>
<dbReference type="PANTHER" id="PTHR21327">
    <property type="entry name" value="GTP CYCLOHYDROLASE II-RELATED"/>
    <property type="match status" value="1"/>
</dbReference>
<dbReference type="GO" id="GO:0046872">
    <property type="term" value="F:metal ion binding"/>
    <property type="evidence" value="ECO:0007669"/>
    <property type="project" value="UniProtKB-KW"/>
</dbReference>
<dbReference type="GO" id="GO:0008686">
    <property type="term" value="F:3,4-dihydroxy-2-butanone-4-phosphate synthase activity"/>
    <property type="evidence" value="ECO:0007669"/>
    <property type="project" value="UniProtKB-EC"/>
</dbReference>
<evidence type="ECO:0000256" key="3">
    <source>
        <dbReference type="ARBA" id="ARBA00022619"/>
    </source>
</evidence>
<dbReference type="EC" id="4.1.99.12" evidence="8"/>
<keyword evidence="6 8" id="KW-0464">Manganese</keyword>
<evidence type="ECO:0000256" key="1">
    <source>
        <dbReference type="ARBA" id="ARBA00001936"/>
    </source>
</evidence>
<dbReference type="InterPro" id="IPR017945">
    <property type="entry name" value="DHBP_synth_RibB-like_a/b_dom"/>
</dbReference>
<dbReference type="HAMAP" id="MF_00180">
    <property type="entry name" value="RibB"/>
    <property type="match status" value="1"/>
</dbReference>
<comment type="catalytic activity">
    <reaction evidence="8">
        <text>D-ribulose 5-phosphate = (2S)-2-hydroxy-3-oxobutyl phosphate + formate + H(+)</text>
        <dbReference type="Rhea" id="RHEA:18457"/>
        <dbReference type="ChEBI" id="CHEBI:15378"/>
        <dbReference type="ChEBI" id="CHEBI:15740"/>
        <dbReference type="ChEBI" id="CHEBI:58121"/>
        <dbReference type="ChEBI" id="CHEBI:58830"/>
        <dbReference type="EC" id="4.1.99.12"/>
    </reaction>
</comment>